<name>A0A0J0XTN8_9TREE</name>
<accession>A0A0J0XTN8</accession>
<feature type="coiled-coil region" evidence="1">
    <location>
        <begin position="468"/>
        <end position="523"/>
    </location>
</feature>
<dbReference type="STRING" id="879819.A0A0J0XTN8"/>
<feature type="region of interest" description="Disordered" evidence="2">
    <location>
        <begin position="435"/>
        <end position="465"/>
    </location>
</feature>
<feature type="compositionally biased region" description="Low complexity" evidence="2">
    <location>
        <begin position="154"/>
        <end position="171"/>
    </location>
</feature>
<gene>
    <name evidence="3" type="ORF">CC85DRAFT_300584</name>
</gene>
<feature type="compositionally biased region" description="Low complexity" evidence="2">
    <location>
        <begin position="450"/>
        <end position="465"/>
    </location>
</feature>
<evidence type="ECO:0000313" key="4">
    <source>
        <dbReference type="Proteomes" id="UP000053611"/>
    </source>
</evidence>
<keyword evidence="4" id="KW-1185">Reference proteome</keyword>
<feature type="compositionally biased region" description="Basic residues" evidence="2">
    <location>
        <begin position="437"/>
        <end position="449"/>
    </location>
</feature>
<evidence type="ECO:0000256" key="2">
    <source>
        <dbReference type="SAM" id="MobiDB-lite"/>
    </source>
</evidence>
<dbReference type="GeneID" id="28985823"/>
<evidence type="ECO:0000256" key="1">
    <source>
        <dbReference type="SAM" id="Coils"/>
    </source>
</evidence>
<sequence>MVVIEQTGVRSPGPLVTTPLVAVNDAASPAFPPSPLALDAVTPTACRWDNIQRDLSDLNTCSRTPAKAIANPATAGGIAAQAGPSSEPPSLRLGHLLYIDQVGGPLVGPSPTSPAPAHKFQQLVSLNHQGAPSAEAIVEKGKTPAPLTAARTGPAPSIKPSAPARSRPRAATLVESPETPPRSQRGPEKLTPNRTGERGKRTTSEARPLVLAGAKRVTAPARGESVESLQPQPSPPPKTTTTRSLIRRPLSLADRVFGNSKISAKDTNKHAPPPSPSPSSARQLRARPTVSIPGDSVEELRTSLRRRISNASPPKSPPPKSASPTAAKFSSTGSKFSAPPSPAEKSTSFKLPFSKTRTPARSQRLESTPARPATARCALPDTPAISAYLREQSMRIGHIGEEDISLASSGSFHALTPPGHESTDVDFVSAIAAQTHSHPRTRAASHRLPRSPLSPTSPLSPRRARPLAAELRAEVSRLKNERVLLETRIASLEAEEGRLTGLAEAALRDRQRALESAEEAKVDREAAMWEVVVQVADEAIEEERALKHAITVARAIVMAL</sequence>
<dbReference type="EMBL" id="KQ087187">
    <property type="protein sequence ID" value="KLT44446.1"/>
    <property type="molecule type" value="Genomic_DNA"/>
</dbReference>
<feature type="compositionally biased region" description="Basic and acidic residues" evidence="2">
    <location>
        <begin position="195"/>
        <end position="204"/>
    </location>
</feature>
<dbReference type="AlphaFoldDB" id="A0A0J0XTN8"/>
<reference evidence="3 4" key="1">
    <citation type="submission" date="2015-03" db="EMBL/GenBank/DDBJ databases">
        <title>Genomics and transcriptomics of the oil-accumulating basidiomycete yeast T. oleaginosus allow insights into substrate utilization and the diverse evolutionary trajectories of mating systems in fungi.</title>
        <authorList>
            <consortium name="DOE Joint Genome Institute"/>
            <person name="Kourist R."/>
            <person name="Kracht O."/>
            <person name="Bracharz F."/>
            <person name="Lipzen A."/>
            <person name="Nolan M."/>
            <person name="Ohm R."/>
            <person name="Grigoriev I."/>
            <person name="Sun S."/>
            <person name="Heitman J."/>
            <person name="Bruck T."/>
            <person name="Nowrousian M."/>
        </authorList>
    </citation>
    <scope>NUCLEOTIDE SEQUENCE [LARGE SCALE GENOMIC DNA]</scope>
    <source>
        <strain evidence="3 4">IBC0246</strain>
    </source>
</reference>
<feature type="compositionally biased region" description="Polar residues" evidence="2">
    <location>
        <begin position="344"/>
        <end position="361"/>
    </location>
</feature>
<proteinExistence type="predicted"/>
<organism evidence="3 4">
    <name type="scientific">Cutaneotrichosporon oleaginosum</name>
    <dbReference type="NCBI Taxonomy" id="879819"/>
    <lineage>
        <taxon>Eukaryota</taxon>
        <taxon>Fungi</taxon>
        <taxon>Dikarya</taxon>
        <taxon>Basidiomycota</taxon>
        <taxon>Agaricomycotina</taxon>
        <taxon>Tremellomycetes</taxon>
        <taxon>Trichosporonales</taxon>
        <taxon>Trichosporonaceae</taxon>
        <taxon>Cutaneotrichosporon</taxon>
    </lineage>
</organism>
<evidence type="ECO:0000313" key="3">
    <source>
        <dbReference type="EMBL" id="KLT44446.1"/>
    </source>
</evidence>
<keyword evidence="1" id="KW-0175">Coiled coil</keyword>
<protein>
    <submittedName>
        <fullName evidence="3">Uncharacterized protein</fullName>
    </submittedName>
</protein>
<dbReference type="RefSeq" id="XP_018280937.1">
    <property type="nucleotide sequence ID" value="XM_018425220.1"/>
</dbReference>
<feature type="region of interest" description="Disordered" evidence="2">
    <location>
        <begin position="145"/>
        <end position="378"/>
    </location>
</feature>
<dbReference type="Proteomes" id="UP000053611">
    <property type="component" value="Unassembled WGS sequence"/>
</dbReference>
<feature type="compositionally biased region" description="Low complexity" evidence="2">
    <location>
        <begin position="322"/>
        <end position="331"/>
    </location>
</feature>